<protein>
    <submittedName>
        <fullName evidence="5">ArsR family transcriptional regulator</fullName>
    </submittedName>
</protein>
<dbReference type="NCBIfam" id="NF033788">
    <property type="entry name" value="HTH_metalloreg"/>
    <property type="match status" value="1"/>
</dbReference>
<keyword evidence="3" id="KW-0804">Transcription</keyword>
<dbReference type="InterPro" id="IPR036390">
    <property type="entry name" value="WH_DNA-bd_sf"/>
</dbReference>
<dbReference type="Gene3D" id="1.10.10.10">
    <property type="entry name" value="Winged helix-like DNA-binding domain superfamily/Winged helix DNA-binding domain"/>
    <property type="match status" value="1"/>
</dbReference>
<keyword evidence="6" id="KW-1185">Reference proteome</keyword>
<dbReference type="InterPro" id="IPR051081">
    <property type="entry name" value="HTH_MetalResp_TranReg"/>
</dbReference>
<dbReference type="PANTHER" id="PTHR33154:SF33">
    <property type="entry name" value="TRANSCRIPTIONAL REPRESSOR SDPR"/>
    <property type="match status" value="1"/>
</dbReference>
<dbReference type="EMBL" id="VNIB01000003">
    <property type="protein sequence ID" value="TYO99348.1"/>
    <property type="molecule type" value="Genomic_DNA"/>
</dbReference>
<evidence type="ECO:0000256" key="3">
    <source>
        <dbReference type="ARBA" id="ARBA00023163"/>
    </source>
</evidence>
<dbReference type="SMART" id="SM00418">
    <property type="entry name" value="HTH_ARSR"/>
    <property type="match status" value="1"/>
</dbReference>
<name>A0A5D3WPL7_9BACT</name>
<sequence length="95" mass="10653">MDSRWADKFKVLADPNRLAVIGELLQGEFCAGELSERLEIEPTLLSHHLKVLREAGFVTSRREGKMIRYSLAEGLSCSVDGRALDLGCCQITFRK</sequence>
<evidence type="ECO:0000256" key="1">
    <source>
        <dbReference type="ARBA" id="ARBA00023015"/>
    </source>
</evidence>
<dbReference type="CDD" id="cd00090">
    <property type="entry name" value="HTH_ARSR"/>
    <property type="match status" value="1"/>
</dbReference>
<accession>A0A5D3WPL7</accession>
<dbReference type="InterPro" id="IPR001845">
    <property type="entry name" value="HTH_ArsR_DNA-bd_dom"/>
</dbReference>
<gene>
    <name evidence="5" type="ORF">EDC39_103194</name>
</gene>
<reference evidence="5 6" key="1">
    <citation type="submission" date="2019-07" db="EMBL/GenBank/DDBJ databases">
        <title>Genomic Encyclopedia of Type Strains, Phase IV (KMG-IV): sequencing the most valuable type-strain genomes for metagenomic binning, comparative biology and taxonomic classification.</title>
        <authorList>
            <person name="Goeker M."/>
        </authorList>
    </citation>
    <scope>NUCLEOTIDE SEQUENCE [LARGE SCALE GENOMIC DNA]</scope>
    <source>
        <strain evidence="5 6">SS015</strain>
    </source>
</reference>
<organism evidence="5 6">
    <name type="scientific">Geothermobacter ehrlichii</name>
    <dbReference type="NCBI Taxonomy" id="213224"/>
    <lineage>
        <taxon>Bacteria</taxon>
        <taxon>Pseudomonadati</taxon>
        <taxon>Thermodesulfobacteriota</taxon>
        <taxon>Desulfuromonadia</taxon>
        <taxon>Desulfuromonadales</taxon>
        <taxon>Geothermobacteraceae</taxon>
        <taxon>Geothermobacter</taxon>
    </lineage>
</organism>
<dbReference type="InterPro" id="IPR036388">
    <property type="entry name" value="WH-like_DNA-bd_sf"/>
</dbReference>
<dbReference type="GO" id="GO:0003677">
    <property type="term" value="F:DNA binding"/>
    <property type="evidence" value="ECO:0007669"/>
    <property type="project" value="UniProtKB-KW"/>
</dbReference>
<dbReference type="PRINTS" id="PR00778">
    <property type="entry name" value="HTHARSR"/>
</dbReference>
<evidence type="ECO:0000313" key="6">
    <source>
        <dbReference type="Proteomes" id="UP000324159"/>
    </source>
</evidence>
<dbReference type="Proteomes" id="UP000324159">
    <property type="component" value="Unassembled WGS sequence"/>
</dbReference>
<dbReference type="RefSeq" id="WP_148895267.1">
    <property type="nucleotide sequence ID" value="NZ_VNIB01000003.1"/>
</dbReference>
<dbReference type="Pfam" id="PF01022">
    <property type="entry name" value="HTH_5"/>
    <property type="match status" value="1"/>
</dbReference>
<dbReference type="PANTHER" id="PTHR33154">
    <property type="entry name" value="TRANSCRIPTIONAL REGULATOR, ARSR FAMILY"/>
    <property type="match status" value="1"/>
</dbReference>
<evidence type="ECO:0000259" key="4">
    <source>
        <dbReference type="PROSITE" id="PS50987"/>
    </source>
</evidence>
<comment type="caution">
    <text evidence="5">The sequence shown here is derived from an EMBL/GenBank/DDBJ whole genome shotgun (WGS) entry which is preliminary data.</text>
</comment>
<dbReference type="GO" id="GO:0003700">
    <property type="term" value="F:DNA-binding transcription factor activity"/>
    <property type="evidence" value="ECO:0007669"/>
    <property type="project" value="InterPro"/>
</dbReference>
<dbReference type="InterPro" id="IPR011991">
    <property type="entry name" value="ArsR-like_HTH"/>
</dbReference>
<dbReference type="AlphaFoldDB" id="A0A5D3WPL7"/>
<dbReference type="SUPFAM" id="SSF46785">
    <property type="entry name" value="Winged helix' DNA-binding domain"/>
    <property type="match status" value="1"/>
</dbReference>
<keyword evidence="1" id="KW-0805">Transcription regulation</keyword>
<feature type="domain" description="HTH arsR-type" evidence="4">
    <location>
        <begin position="1"/>
        <end position="91"/>
    </location>
</feature>
<evidence type="ECO:0000313" key="5">
    <source>
        <dbReference type="EMBL" id="TYO99348.1"/>
    </source>
</evidence>
<keyword evidence="2" id="KW-0238">DNA-binding</keyword>
<dbReference type="OrthoDB" id="9800238at2"/>
<proteinExistence type="predicted"/>
<evidence type="ECO:0000256" key="2">
    <source>
        <dbReference type="ARBA" id="ARBA00023125"/>
    </source>
</evidence>
<dbReference type="PROSITE" id="PS50987">
    <property type="entry name" value="HTH_ARSR_2"/>
    <property type="match status" value="1"/>
</dbReference>